<comment type="caution">
    <text evidence="4">The sequence shown here is derived from an EMBL/GenBank/DDBJ whole genome shotgun (WGS) entry which is preliminary data.</text>
</comment>
<feature type="region of interest" description="Disordered" evidence="1">
    <location>
        <begin position="582"/>
        <end position="602"/>
    </location>
</feature>
<evidence type="ECO:0000256" key="1">
    <source>
        <dbReference type="SAM" id="MobiDB-lite"/>
    </source>
</evidence>
<organism evidence="4 5">
    <name type="scientific">Billgrantia pellis</name>
    <dbReference type="NCBI Taxonomy" id="2606936"/>
    <lineage>
        <taxon>Bacteria</taxon>
        <taxon>Pseudomonadati</taxon>
        <taxon>Pseudomonadota</taxon>
        <taxon>Gammaproteobacteria</taxon>
        <taxon>Oceanospirillales</taxon>
        <taxon>Halomonadaceae</taxon>
        <taxon>Billgrantia</taxon>
    </lineage>
</organism>
<feature type="compositionally biased region" description="Basic and acidic residues" evidence="1">
    <location>
        <begin position="583"/>
        <end position="602"/>
    </location>
</feature>
<feature type="domain" description="Trehalase-like N-terminal" evidence="3">
    <location>
        <begin position="2"/>
        <end position="151"/>
    </location>
</feature>
<dbReference type="InterPro" id="IPR045582">
    <property type="entry name" value="Trehalase-like_N"/>
</dbReference>
<proteinExistence type="predicted"/>
<dbReference type="Pfam" id="PF00723">
    <property type="entry name" value="Glyco_hydro_15"/>
    <property type="match status" value="1"/>
</dbReference>
<dbReference type="PANTHER" id="PTHR31616">
    <property type="entry name" value="TREHALASE"/>
    <property type="match status" value="1"/>
</dbReference>
<reference evidence="4 5" key="1">
    <citation type="submission" date="2019-08" db="EMBL/GenBank/DDBJ databases">
        <title>Bioinformatics analysis of the strain L3 and L5.</title>
        <authorList>
            <person name="Li X."/>
        </authorList>
    </citation>
    <scope>NUCLEOTIDE SEQUENCE [LARGE SCALE GENOMIC DNA]</scope>
    <source>
        <strain evidence="4 5">L5</strain>
    </source>
</reference>
<dbReference type="Gene3D" id="1.50.10.10">
    <property type="match status" value="1"/>
</dbReference>
<dbReference type="InterPro" id="IPR012341">
    <property type="entry name" value="6hp_glycosidase-like_sf"/>
</dbReference>
<dbReference type="InterPro" id="IPR008928">
    <property type="entry name" value="6-hairpin_glycosidase_sf"/>
</dbReference>
<dbReference type="GO" id="GO:0004553">
    <property type="term" value="F:hydrolase activity, hydrolyzing O-glycosyl compounds"/>
    <property type="evidence" value="ECO:0007669"/>
    <property type="project" value="TreeGrafter"/>
</dbReference>
<feature type="domain" description="GH15-like" evidence="2">
    <location>
        <begin position="215"/>
        <end position="580"/>
    </location>
</feature>
<dbReference type="Proteomes" id="UP000486760">
    <property type="component" value="Unassembled WGS sequence"/>
</dbReference>
<gene>
    <name evidence="4" type="ORF">F0A17_14530</name>
</gene>
<protein>
    <submittedName>
        <fullName evidence="4">Glycoside hydrolase family 15 protein</fullName>
    </submittedName>
</protein>
<dbReference type="EMBL" id="VTPY01000005">
    <property type="protein sequence ID" value="KAA0011503.1"/>
    <property type="molecule type" value="Genomic_DNA"/>
</dbReference>
<dbReference type="PANTHER" id="PTHR31616:SF0">
    <property type="entry name" value="GLUCAN 1,4-ALPHA-GLUCOSIDASE"/>
    <property type="match status" value="1"/>
</dbReference>
<accession>A0A7V7FYK4</accession>
<evidence type="ECO:0000313" key="4">
    <source>
        <dbReference type="EMBL" id="KAA0011503.1"/>
    </source>
</evidence>
<dbReference type="Pfam" id="PF19291">
    <property type="entry name" value="TREH_N"/>
    <property type="match status" value="1"/>
</dbReference>
<evidence type="ECO:0000313" key="5">
    <source>
        <dbReference type="Proteomes" id="UP000486760"/>
    </source>
</evidence>
<dbReference type="SUPFAM" id="SSF48208">
    <property type="entry name" value="Six-hairpin glycosidases"/>
    <property type="match status" value="1"/>
</dbReference>
<sequence length="602" mass="68229">MIEDYGFIGNMRTAALIDRHASMSWLCLPRFDSEACCAELLGNEDNGHWWIYPSETVRSRSRRYRGETLVLETLFETDRGSVAVIDFMPVASKGDNEEDVMRIVEGRSGCVTMRSHAAFRFGYGRLKPWLSQDESSLSAVAGPDGLRLEAPVKMEACGNDIIASFEIHAGERVPFVLTWYPPFRNVPGHRDALRALEETEAWWSSWSSRCRIAERYREPVVRSLITLKALTHIETGGMVGAATTSLPEQPDAGLNWDYRYTWLRDATFTLYALLSSGYREEACAWREWLLRAVAGDPGKLQPVYGLAGERRLYEHELDWLSGFNGCQPVRIGNDAFRQNQLDVYGEVMDGLHLGRIHDIEPSRDMWAIQRQMIEHLEQHWSEKGAGLWESREPARHYTHSKVMAWVAVDRVIKGAEEFGLDGDVQRWRALRQRIHDDVCTHGFNSKRNSFVQSYGSDALDASLLLLPQVGFLPIDDPRILGTIDALQAELVHDGFVYRYSHGDETRHLTEGEGAFLVCCFWLVDTLVLLGRHDEARQRFDKLLGVRNDLGLLAEEYHPILGCQLGNFPQAFSHVGLINSAHNLSKDAPDHKGPAQERSDEGQ</sequence>
<dbReference type="GO" id="GO:0005975">
    <property type="term" value="P:carbohydrate metabolic process"/>
    <property type="evidence" value="ECO:0007669"/>
    <property type="project" value="InterPro"/>
</dbReference>
<evidence type="ECO:0000259" key="2">
    <source>
        <dbReference type="Pfam" id="PF00723"/>
    </source>
</evidence>
<keyword evidence="4" id="KW-0378">Hydrolase</keyword>
<name>A0A7V7FYK4_9GAMM</name>
<dbReference type="InterPro" id="IPR011613">
    <property type="entry name" value="GH15-like"/>
</dbReference>
<dbReference type="AlphaFoldDB" id="A0A7V7FYK4"/>
<keyword evidence="5" id="KW-1185">Reference proteome</keyword>
<evidence type="ECO:0000259" key="3">
    <source>
        <dbReference type="Pfam" id="PF19291"/>
    </source>
</evidence>